<keyword evidence="2" id="KW-1185">Reference proteome</keyword>
<evidence type="ECO:0000313" key="1">
    <source>
        <dbReference type="EMBL" id="KAH8002297.1"/>
    </source>
</evidence>
<dbReference type="Proteomes" id="UP000827872">
    <property type="component" value="Linkage Group LG08"/>
</dbReference>
<keyword evidence="1" id="KW-0675">Receptor</keyword>
<comment type="caution">
    <text evidence="1">The sequence shown here is derived from an EMBL/GenBank/DDBJ whole genome shotgun (WGS) entry which is preliminary data.</text>
</comment>
<proteinExistence type="predicted"/>
<sequence>MKDHITINVGVGSYELHLHFFLVVVKGKPVMIITEYMENGSLDAFLRKNDGRFTVIQLVGMLRGIGSGMKYLSDMSYVHRDLAARNILVNSNLVCKVSDFGMSRVLEDDPEAAYTTRGGKIPIRWTAPEAIAYRKFTSASDVWSYGIVMWEVMSYGERPYWDMSNQDVIKAIEEGYRLPPPMDCPIALHQLMLDCWQKERSDRPKFGQIVNMLDKLIRNPNSLKRTGSENSRPNTALLDPSSPEFSAVVSVGDWLQAIKMERYKDNFTAASYTTLEAVVHMNQDDLARIGITAIAHQNKILSSVQAMRTQMQQMHGRMVPV</sequence>
<accession>A0ACB8FAM2</accession>
<dbReference type="EMBL" id="CM037621">
    <property type="protein sequence ID" value="KAH8002297.1"/>
    <property type="molecule type" value="Genomic_DNA"/>
</dbReference>
<evidence type="ECO:0000313" key="2">
    <source>
        <dbReference type="Proteomes" id="UP000827872"/>
    </source>
</evidence>
<reference evidence="1" key="1">
    <citation type="submission" date="2021-08" db="EMBL/GenBank/DDBJ databases">
        <title>The first chromosome-level gecko genome reveals the dynamic sex chromosomes of Neotropical dwarf geckos (Sphaerodactylidae: Sphaerodactylus).</title>
        <authorList>
            <person name="Pinto B.J."/>
            <person name="Keating S.E."/>
            <person name="Gamble T."/>
        </authorList>
    </citation>
    <scope>NUCLEOTIDE SEQUENCE</scope>
    <source>
        <strain evidence="1">TG3544</strain>
    </source>
</reference>
<name>A0ACB8FAM2_9SAUR</name>
<protein>
    <submittedName>
        <fullName evidence="1">Ephrin type-A receptor 4</fullName>
    </submittedName>
</protein>
<organism evidence="1 2">
    <name type="scientific">Sphaerodactylus townsendi</name>
    <dbReference type="NCBI Taxonomy" id="933632"/>
    <lineage>
        <taxon>Eukaryota</taxon>
        <taxon>Metazoa</taxon>
        <taxon>Chordata</taxon>
        <taxon>Craniata</taxon>
        <taxon>Vertebrata</taxon>
        <taxon>Euteleostomi</taxon>
        <taxon>Lepidosauria</taxon>
        <taxon>Squamata</taxon>
        <taxon>Bifurcata</taxon>
        <taxon>Gekkota</taxon>
        <taxon>Sphaerodactylidae</taxon>
        <taxon>Sphaerodactylus</taxon>
    </lineage>
</organism>
<gene>
    <name evidence="1" type="primary">EPHA4_1</name>
    <name evidence="1" type="ORF">K3G42_022681</name>
</gene>